<name>A0AAI8MP71_9HELI</name>
<dbReference type="InterPro" id="IPR005537">
    <property type="entry name" value="RAMP_III_fam"/>
</dbReference>
<reference evidence="3" key="3">
    <citation type="submission" date="2012-07" db="EMBL/GenBank/DDBJ databases">
        <authorList>
            <person name="Akiyama T."/>
            <person name="Takeshita N."/>
            <person name="Ohmagari N."/>
            <person name="Kirikae T."/>
        </authorList>
    </citation>
    <scope>NUCLEOTIDE SEQUENCE</scope>
    <source>
        <strain evidence="3">ATCC BAA-847</strain>
    </source>
</reference>
<dbReference type="RefSeq" id="WP_002955684.1">
    <property type="nucleotide sequence ID" value="NC_020555.1"/>
</dbReference>
<keyword evidence="1" id="KW-0051">Antiviral defense</keyword>
<dbReference type="EMBL" id="DS990391">
    <property type="protein sequence ID" value="EFR45857.1"/>
    <property type="molecule type" value="Genomic_DNA"/>
</dbReference>
<evidence type="ECO:0000313" key="6">
    <source>
        <dbReference type="Proteomes" id="UP000006036"/>
    </source>
</evidence>
<dbReference type="CDD" id="cd09726">
    <property type="entry name" value="RAMP_I_III"/>
    <property type="match status" value="1"/>
</dbReference>
<protein>
    <submittedName>
        <fullName evidence="4">CRISPR-associated RAMP protein</fullName>
    </submittedName>
</protein>
<feature type="domain" description="CRISPR type III-associated protein" evidence="2">
    <location>
        <begin position="8"/>
        <end position="160"/>
    </location>
</feature>
<dbReference type="InterPro" id="IPR052216">
    <property type="entry name" value="CRISPR_Csm3_endoribonuclease"/>
</dbReference>
<reference evidence="4" key="1">
    <citation type="submission" date="2008-08" db="EMBL/GenBank/DDBJ databases">
        <title>Annotation of Helicobacter cinaedi strain CCUG 18818.</title>
        <authorList>
            <consortium name="The Broad Institute Genome Sequencing Platform"/>
            <person name="Fox J.G."/>
            <person name="Shen Z."/>
            <person name="Charoenlap N."/>
            <person name="Schauer D.B."/>
            <person name="Ward D."/>
            <person name="Mehta T."/>
            <person name="Young S."/>
            <person name="Jaffe D."/>
            <person name="Gnerre S."/>
            <person name="Berlin A."/>
            <person name="Heiman D."/>
            <person name="Hepburn T."/>
            <person name="Shea T."/>
            <person name="Sykes S."/>
            <person name="Alvarado L."/>
            <person name="Kodira C."/>
            <person name="Borodovsky M."/>
            <person name="Lander E."/>
            <person name="Galagan J."/>
            <person name="Nusbaum C."/>
            <person name="Birren B."/>
        </authorList>
    </citation>
    <scope>NUCLEOTIDE SEQUENCE</scope>
    <source>
        <strain evidence="4">CCUG 18818</strain>
    </source>
</reference>
<dbReference type="Pfam" id="PF03787">
    <property type="entry name" value="RAMPs"/>
    <property type="match status" value="2"/>
</dbReference>
<gene>
    <name evidence="3" type="ORF">HCBAA847_2001</name>
    <name evidence="4" type="ORF">HCCG_00403</name>
</gene>
<sequence length="264" mass="29222">MSHNITFKITFLDYWHLGSGQSGGAKYDSSVIKDRQGFPYVPGKTLKGLLREYAEGEFAKVCFGEQGETRGMCYFSNAYIESSTRAELLKHNHQFLLVDSISATKINDKGVAESGSLREIEVVIPLSLYGSIENVPNEFVSLMSAALKKMKRMGLNRTRGKILLVDMYYNKAKGKTFPHIKIDNFTGGGIDGALFQEKVDTLESFKLKIWLEKGIDKTALEAFEHALCDIANGLLALGGASSKGHGYFQGSITKNGENYDTSRF</sequence>
<reference evidence="3 6" key="2">
    <citation type="journal article" date="2012" name="J. Bacteriol.">
        <title>Complete Genome Sequence of Helicobacter cinaedi Type Strain ATCC BAA-847.</title>
        <authorList>
            <person name="Miyoshi-Akiyama T."/>
            <person name="Takeshita N."/>
            <person name="Ohmagari N."/>
            <person name="Kirikae T."/>
        </authorList>
    </citation>
    <scope>NUCLEOTIDE SEQUENCE [LARGE SCALE GENOMIC DNA]</scope>
    <source>
        <strain evidence="3 6">ATCC BAA-847</strain>
    </source>
</reference>
<dbReference type="PANTHER" id="PTHR35579">
    <property type="entry name" value="CRISPR SYSTEM CMS ENDORIBONUCLEASE CSM3"/>
    <property type="match status" value="1"/>
</dbReference>
<dbReference type="Proteomes" id="UP000006036">
    <property type="component" value="Chromosome 1"/>
</dbReference>
<reference evidence="5" key="4">
    <citation type="journal article" date="2014" name="Genome Announc.">
        <title>Draft genome sequences of six enterohepatic helicobacter species isolated from humans and one from rhesus macaques.</title>
        <authorList>
            <person name="Shen Z."/>
            <person name="Sheh A."/>
            <person name="Young S.K."/>
            <person name="Abouelliel A."/>
            <person name="Ward D.V."/>
            <person name="Earl A.M."/>
            <person name="Fox J.G."/>
        </authorList>
    </citation>
    <scope>NUCLEOTIDE SEQUENCE [LARGE SCALE GENOMIC DNA]</scope>
    <source>
        <strain evidence="5">CCUG 18818</strain>
    </source>
</reference>
<dbReference type="KEGG" id="hcb:HCBAA847_2001"/>
<evidence type="ECO:0000313" key="4">
    <source>
        <dbReference type="EMBL" id="EFR45857.1"/>
    </source>
</evidence>
<proteinExistence type="predicted"/>
<organism evidence="3 6">
    <name type="scientific">Helicobacter cinaedi CCUG 18818 = ATCC BAA-847</name>
    <dbReference type="NCBI Taxonomy" id="537971"/>
    <lineage>
        <taxon>Bacteria</taxon>
        <taxon>Pseudomonadati</taxon>
        <taxon>Campylobacterota</taxon>
        <taxon>Epsilonproteobacteria</taxon>
        <taxon>Campylobacterales</taxon>
        <taxon>Helicobacteraceae</taxon>
        <taxon>Helicobacter</taxon>
    </lineage>
</organism>
<dbReference type="Proteomes" id="UP000005755">
    <property type="component" value="Unassembled WGS sequence"/>
</dbReference>
<evidence type="ECO:0000259" key="2">
    <source>
        <dbReference type="Pfam" id="PF03787"/>
    </source>
</evidence>
<keyword evidence="5" id="KW-1185">Reference proteome</keyword>
<evidence type="ECO:0000256" key="1">
    <source>
        <dbReference type="ARBA" id="ARBA00023118"/>
    </source>
</evidence>
<evidence type="ECO:0000313" key="3">
    <source>
        <dbReference type="EMBL" id="BAM33219.1"/>
    </source>
</evidence>
<dbReference type="EMBL" id="AP012492">
    <property type="protein sequence ID" value="BAM33219.1"/>
    <property type="molecule type" value="Genomic_DNA"/>
</dbReference>
<dbReference type="PANTHER" id="PTHR35579:SF3">
    <property type="entry name" value="CRISPR SYSTEM CMS ENDORIBONUCLEASE CSM3"/>
    <property type="match status" value="1"/>
</dbReference>
<evidence type="ECO:0000313" key="5">
    <source>
        <dbReference type="Proteomes" id="UP000005755"/>
    </source>
</evidence>
<feature type="domain" description="CRISPR type III-associated protein" evidence="2">
    <location>
        <begin position="169"/>
        <end position="248"/>
    </location>
</feature>
<dbReference type="AlphaFoldDB" id="A0AAI8MP71"/>
<dbReference type="GO" id="GO:0051607">
    <property type="term" value="P:defense response to virus"/>
    <property type="evidence" value="ECO:0007669"/>
    <property type="project" value="UniProtKB-KW"/>
</dbReference>
<accession>A0AAI8MP71</accession>